<organism evidence="1 2">
    <name type="scientific">Prunus armeniaca</name>
    <name type="common">Apricot</name>
    <name type="synonym">Armeniaca vulgaris</name>
    <dbReference type="NCBI Taxonomy" id="36596"/>
    <lineage>
        <taxon>Eukaryota</taxon>
        <taxon>Viridiplantae</taxon>
        <taxon>Streptophyta</taxon>
        <taxon>Embryophyta</taxon>
        <taxon>Tracheophyta</taxon>
        <taxon>Spermatophyta</taxon>
        <taxon>Magnoliopsida</taxon>
        <taxon>eudicotyledons</taxon>
        <taxon>Gunneridae</taxon>
        <taxon>Pentapetalae</taxon>
        <taxon>rosids</taxon>
        <taxon>fabids</taxon>
        <taxon>Rosales</taxon>
        <taxon>Rosaceae</taxon>
        <taxon>Amygdaloideae</taxon>
        <taxon>Amygdaleae</taxon>
        <taxon>Prunus</taxon>
    </lineage>
</organism>
<evidence type="ECO:0000313" key="2">
    <source>
        <dbReference type="Proteomes" id="UP000507245"/>
    </source>
</evidence>
<proteinExistence type="predicted"/>
<accession>A0A6J5WDB2</accession>
<keyword evidence="2" id="KW-1185">Reference proteome</keyword>
<dbReference type="EMBL" id="CAEKKB010000001">
    <property type="protein sequence ID" value="CAB4297374.1"/>
    <property type="molecule type" value="Genomic_DNA"/>
</dbReference>
<reference evidence="2" key="1">
    <citation type="journal article" date="2020" name="Genome Biol.">
        <title>Gamete binning: chromosome-level and haplotype-resolved genome assembly enabled by high-throughput single-cell sequencing of gamete genomes.</title>
        <authorList>
            <person name="Campoy J.A."/>
            <person name="Sun H."/>
            <person name="Goel M."/>
            <person name="Jiao W.-B."/>
            <person name="Folz-Donahue K."/>
            <person name="Wang N."/>
            <person name="Rubio M."/>
            <person name="Liu C."/>
            <person name="Kukat C."/>
            <person name="Ruiz D."/>
            <person name="Huettel B."/>
            <person name="Schneeberger K."/>
        </authorList>
    </citation>
    <scope>NUCLEOTIDE SEQUENCE [LARGE SCALE GENOMIC DNA]</scope>
    <source>
        <strain evidence="2">cv. Rojo Pasion</strain>
    </source>
</reference>
<gene>
    <name evidence="1" type="ORF">ORAREDHAP_LOCUS9293</name>
</gene>
<dbReference type="Proteomes" id="UP000507245">
    <property type="component" value="Unassembled WGS sequence"/>
</dbReference>
<evidence type="ECO:0000313" key="1">
    <source>
        <dbReference type="EMBL" id="CAB4297374.1"/>
    </source>
</evidence>
<name>A0A6J5WDB2_PRUAR</name>
<dbReference type="AlphaFoldDB" id="A0A6J5WDB2"/>
<protein>
    <submittedName>
        <fullName evidence="1">Uncharacterized protein</fullName>
    </submittedName>
</protein>
<sequence>MNSSSCYGDYKGKHHLGSWRQNHLCYNLGSSLLQYTSPSPEAKNCELVVAKIPRATEAQTHSIEECKIMEITVVKSKNWVLHTNREVAIGKTKGRGSELMSFVDENGYGVLLCCCFPNKCIEGLDKDWLSTNKE</sequence>